<accession>A0A7U9KQD9</accession>
<dbReference type="InterPro" id="IPR006311">
    <property type="entry name" value="TAT_signal"/>
</dbReference>
<evidence type="ECO:0000313" key="2">
    <source>
        <dbReference type="Proteomes" id="UP000287830"/>
    </source>
</evidence>
<evidence type="ECO:0000313" key="1">
    <source>
        <dbReference type="EMBL" id="GCD32866.1"/>
    </source>
</evidence>
<organism evidence="1 2">
    <name type="scientific">Streptomyces chrestomyceticus JCM 4735</name>
    <dbReference type="NCBI Taxonomy" id="1306181"/>
    <lineage>
        <taxon>Bacteria</taxon>
        <taxon>Bacillati</taxon>
        <taxon>Actinomycetota</taxon>
        <taxon>Actinomycetes</taxon>
        <taxon>Kitasatosporales</taxon>
        <taxon>Streptomycetaceae</taxon>
        <taxon>Streptomyces</taxon>
    </lineage>
</organism>
<protein>
    <submittedName>
        <fullName evidence="1">Uncharacterized protein</fullName>
    </submittedName>
</protein>
<gene>
    <name evidence="1" type="ORF">OEIGOIKO_00584</name>
</gene>
<dbReference type="AlphaFoldDB" id="A0A7U9KQD9"/>
<name>A0A7U9KQD9_9ACTN</name>
<dbReference type="EMBL" id="BHZC01000001">
    <property type="protein sequence ID" value="GCD32866.1"/>
    <property type="molecule type" value="Genomic_DNA"/>
</dbReference>
<proteinExistence type="predicted"/>
<sequence length="219" mass="24034">MSGGTAPLTIRERTKKKYEKEVPMKIRRALSASAATAVLLPVALAAAPVAQAAPAEEMPPCHEIGGHHNQAFVGRSFGVPQSITLGTKWNTFNATLTNTSKKEMKSFSLSAKVSNHVYNPGERYLSPYADLQYWDPAQKAWKTLREGEVASGAVPGPKTLKPRESVHVQLRFRVREGLPLGDQAYDAYAYLTGTFVDRYNGMDCTVSDVAGDTFFIRQK</sequence>
<dbReference type="Proteomes" id="UP000287830">
    <property type="component" value="Unassembled WGS sequence"/>
</dbReference>
<comment type="caution">
    <text evidence="1">The sequence shown here is derived from an EMBL/GenBank/DDBJ whole genome shotgun (WGS) entry which is preliminary data.</text>
</comment>
<reference evidence="1 2" key="1">
    <citation type="submission" date="2018-11" db="EMBL/GenBank/DDBJ databases">
        <title>Whole genome sequence of Streptomyces chrestomyceticus NBRC 13444(T).</title>
        <authorList>
            <person name="Komaki H."/>
            <person name="Tamura T."/>
        </authorList>
    </citation>
    <scope>NUCLEOTIDE SEQUENCE [LARGE SCALE GENOMIC DNA]</scope>
    <source>
        <strain evidence="1 2">NBRC 13444</strain>
    </source>
</reference>
<dbReference type="PROSITE" id="PS51318">
    <property type="entry name" value="TAT"/>
    <property type="match status" value="1"/>
</dbReference>